<dbReference type="PROSITE" id="PS51819">
    <property type="entry name" value="VOC"/>
    <property type="match status" value="1"/>
</dbReference>
<dbReference type="Pfam" id="PF00903">
    <property type="entry name" value="Glyoxalase"/>
    <property type="match status" value="1"/>
</dbReference>
<dbReference type="Proteomes" id="UP000503462">
    <property type="component" value="Chromosome 4"/>
</dbReference>
<dbReference type="AlphaFoldDB" id="A0A6H0XYM4"/>
<dbReference type="InterPro" id="IPR029068">
    <property type="entry name" value="Glyas_Bleomycin-R_OHBP_Dase"/>
</dbReference>
<name>A0A6H0XYM4_9PEZI</name>
<reference evidence="3 4" key="1">
    <citation type="journal article" date="2016" name="Sci. Rep.">
        <title>Peltaster fructicola genome reveals evolution from an invasive phytopathogen to an ectophytic parasite.</title>
        <authorList>
            <person name="Xu C."/>
            <person name="Chen H."/>
            <person name="Gleason M.L."/>
            <person name="Xu J.R."/>
            <person name="Liu H."/>
            <person name="Zhang R."/>
            <person name="Sun G."/>
        </authorList>
    </citation>
    <scope>NUCLEOTIDE SEQUENCE [LARGE SCALE GENOMIC DNA]</scope>
    <source>
        <strain evidence="3 4">LNHT1506</strain>
    </source>
</reference>
<feature type="region of interest" description="Disordered" evidence="1">
    <location>
        <begin position="176"/>
        <end position="202"/>
    </location>
</feature>
<proteinExistence type="predicted"/>
<keyword evidence="4" id="KW-1185">Reference proteome</keyword>
<dbReference type="InterPro" id="IPR037523">
    <property type="entry name" value="VOC_core"/>
</dbReference>
<evidence type="ECO:0000313" key="4">
    <source>
        <dbReference type="Proteomes" id="UP000503462"/>
    </source>
</evidence>
<dbReference type="EMBL" id="CP051142">
    <property type="protein sequence ID" value="QIW99871.1"/>
    <property type="molecule type" value="Genomic_DNA"/>
</dbReference>
<dbReference type="OrthoDB" id="5371818at2759"/>
<dbReference type="SUPFAM" id="SSF54593">
    <property type="entry name" value="Glyoxalase/Bleomycin resistance protein/Dihydroxybiphenyl dioxygenase"/>
    <property type="match status" value="1"/>
</dbReference>
<organism evidence="3 4">
    <name type="scientific">Peltaster fructicola</name>
    <dbReference type="NCBI Taxonomy" id="286661"/>
    <lineage>
        <taxon>Eukaryota</taxon>
        <taxon>Fungi</taxon>
        <taxon>Dikarya</taxon>
        <taxon>Ascomycota</taxon>
        <taxon>Pezizomycotina</taxon>
        <taxon>Dothideomycetes</taxon>
        <taxon>Dothideomycetes incertae sedis</taxon>
        <taxon>Peltaster</taxon>
    </lineage>
</organism>
<gene>
    <name evidence="3" type="ORF">AMS68_005389</name>
</gene>
<evidence type="ECO:0000313" key="3">
    <source>
        <dbReference type="EMBL" id="QIW99871.1"/>
    </source>
</evidence>
<feature type="domain" description="VOC" evidence="2">
    <location>
        <begin position="21"/>
        <end position="138"/>
    </location>
</feature>
<sequence>MSSTAAPTWDNPGKIVQKPSKLAHLVLRTNDYKRLSAFYQTFLSATVNYENEFMSLLSYDEEHHRLGIVQVDGIAPKNPNTNGLEHIAFTYLSLTELAMAYLQRKEHGIEPFWCINHGPTTSIYYHDLDGNIIENQVDNFDTVKEAAEYMIGAEYNMNPLGVDFKMEDLIKRIRSGEDERSLKKRPASGPRSLDTVPGGAAP</sequence>
<evidence type="ECO:0000259" key="2">
    <source>
        <dbReference type="PROSITE" id="PS51819"/>
    </source>
</evidence>
<evidence type="ECO:0000256" key="1">
    <source>
        <dbReference type="SAM" id="MobiDB-lite"/>
    </source>
</evidence>
<dbReference type="InterPro" id="IPR004360">
    <property type="entry name" value="Glyas_Fos-R_dOase_dom"/>
</dbReference>
<protein>
    <recommendedName>
        <fullName evidence="2">VOC domain-containing protein</fullName>
    </recommendedName>
</protein>
<dbReference type="Gene3D" id="3.10.180.10">
    <property type="entry name" value="2,3-Dihydroxybiphenyl 1,2-Dioxygenase, domain 1"/>
    <property type="match status" value="1"/>
</dbReference>
<accession>A0A6H0XYM4</accession>